<gene>
    <name evidence="2" type="ORF">IAA42_01090</name>
</gene>
<reference evidence="2" key="2">
    <citation type="submission" date="2021-04" db="EMBL/GenBank/DDBJ databases">
        <authorList>
            <person name="Gilroy R."/>
        </authorList>
    </citation>
    <scope>NUCLEOTIDE SEQUENCE</scope>
    <source>
        <strain evidence="2">ChiHjej10B9-743</strain>
    </source>
</reference>
<dbReference type="PIRSF" id="PIRSF016838">
    <property type="entry name" value="PafC"/>
    <property type="match status" value="1"/>
</dbReference>
<evidence type="ECO:0000313" key="2">
    <source>
        <dbReference type="EMBL" id="HIY79025.1"/>
    </source>
</evidence>
<dbReference type="PROSITE" id="PS52050">
    <property type="entry name" value="WYL"/>
    <property type="match status" value="1"/>
</dbReference>
<protein>
    <submittedName>
        <fullName evidence="2">WYL domain-containing protein</fullName>
    </submittedName>
</protein>
<reference evidence="2" key="1">
    <citation type="journal article" date="2021" name="PeerJ">
        <title>Extensive microbial diversity within the chicken gut microbiome revealed by metagenomics and culture.</title>
        <authorList>
            <person name="Gilroy R."/>
            <person name="Ravi A."/>
            <person name="Getino M."/>
            <person name="Pursley I."/>
            <person name="Horton D.L."/>
            <person name="Alikhan N.F."/>
            <person name="Baker D."/>
            <person name="Gharbi K."/>
            <person name="Hall N."/>
            <person name="Watson M."/>
            <person name="Adriaenssens E.M."/>
            <person name="Foster-Nyarko E."/>
            <person name="Jarju S."/>
            <person name="Secka A."/>
            <person name="Antonio M."/>
            <person name="Oren A."/>
            <person name="Chaudhuri R.R."/>
            <person name="La Ragione R."/>
            <person name="Hildebrand F."/>
            <person name="Pallen M.J."/>
        </authorList>
    </citation>
    <scope>NUCLEOTIDE SEQUENCE</scope>
    <source>
        <strain evidence="2">ChiHjej10B9-743</strain>
    </source>
</reference>
<accession>A0A9D1Z8X1</accession>
<dbReference type="InterPro" id="IPR026881">
    <property type="entry name" value="WYL_dom"/>
</dbReference>
<sequence length="309" mass="32897">MCARRTGAGRPGALDTARELVTLVSSLSEAGDALSSDAVAERLGVDEGEAEKLVELVLSSQLVGGGSLPLVEDGDAYTLVTSNGIRGRRLRLGRDETLALSAALERLGVGDADPIRLALEESLSAEPVDEALVRRLVSGESGSDTLAMTLAACGRAAVGRRELVFSYKKPGDATAGTRRALPLALRSEDDVWFLDALDLDRDASRTFRVDRMADAVVGPRASAENPTREAREERPVCITFTDRSVLDLLPWHDLRVVKTLSDGSLVAETPFYGGTWLPRMIAACGGTARCDDPEVTALVRTYALGELSS</sequence>
<feature type="domain" description="WYL" evidence="1">
    <location>
        <begin position="149"/>
        <end position="216"/>
    </location>
</feature>
<dbReference type="AlphaFoldDB" id="A0A9D1Z8X1"/>
<dbReference type="PANTHER" id="PTHR34580:SF1">
    <property type="entry name" value="PROTEIN PAFC"/>
    <property type="match status" value="1"/>
</dbReference>
<proteinExistence type="predicted"/>
<comment type="caution">
    <text evidence="2">The sequence shown here is derived from an EMBL/GenBank/DDBJ whole genome shotgun (WGS) entry which is preliminary data.</text>
</comment>
<evidence type="ECO:0000259" key="1">
    <source>
        <dbReference type="Pfam" id="PF13280"/>
    </source>
</evidence>
<dbReference type="Proteomes" id="UP000824133">
    <property type="component" value="Unassembled WGS sequence"/>
</dbReference>
<evidence type="ECO:0000313" key="3">
    <source>
        <dbReference type="Proteomes" id="UP000824133"/>
    </source>
</evidence>
<organism evidence="2 3">
    <name type="scientific">Candidatus Olsenella excrementavium</name>
    <dbReference type="NCBI Taxonomy" id="2838709"/>
    <lineage>
        <taxon>Bacteria</taxon>
        <taxon>Bacillati</taxon>
        <taxon>Actinomycetota</taxon>
        <taxon>Coriobacteriia</taxon>
        <taxon>Coriobacteriales</taxon>
        <taxon>Atopobiaceae</taxon>
        <taxon>Olsenella</taxon>
    </lineage>
</organism>
<name>A0A9D1Z8X1_9ACTN</name>
<dbReference type="Pfam" id="PF13280">
    <property type="entry name" value="WYL"/>
    <property type="match status" value="1"/>
</dbReference>
<dbReference type="PANTHER" id="PTHR34580">
    <property type="match status" value="1"/>
</dbReference>
<dbReference type="InterPro" id="IPR028349">
    <property type="entry name" value="PafC-like"/>
</dbReference>
<dbReference type="InterPro" id="IPR051534">
    <property type="entry name" value="CBASS_pafABC_assoc_protein"/>
</dbReference>
<dbReference type="EMBL" id="DXCP01000005">
    <property type="protein sequence ID" value="HIY79025.1"/>
    <property type="molecule type" value="Genomic_DNA"/>
</dbReference>